<dbReference type="AlphaFoldDB" id="A0A0W0RJV6"/>
<name>A0A0W0RJV6_LEGBO</name>
<protein>
    <recommendedName>
        <fullName evidence="3">Transposase</fullName>
    </recommendedName>
</protein>
<dbReference type="RefSeq" id="WP_235810557.1">
    <property type="nucleotide sequence ID" value="NZ_CAAAIY010000002.1"/>
</dbReference>
<organism evidence="1 2">
    <name type="scientific">Legionella bozemanae</name>
    <name type="common">Fluoribacter bozemanae</name>
    <dbReference type="NCBI Taxonomy" id="447"/>
    <lineage>
        <taxon>Bacteria</taxon>
        <taxon>Pseudomonadati</taxon>
        <taxon>Pseudomonadota</taxon>
        <taxon>Gammaproteobacteria</taxon>
        <taxon>Legionellales</taxon>
        <taxon>Legionellaceae</taxon>
        <taxon>Legionella</taxon>
    </lineage>
</organism>
<dbReference type="PATRIC" id="fig|447.4.peg.3089"/>
<accession>A0A0W0RJV6</accession>
<evidence type="ECO:0000313" key="2">
    <source>
        <dbReference type="Proteomes" id="UP000054695"/>
    </source>
</evidence>
<evidence type="ECO:0008006" key="3">
    <source>
        <dbReference type="Google" id="ProtNLM"/>
    </source>
</evidence>
<dbReference type="Proteomes" id="UP000054695">
    <property type="component" value="Unassembled WGS sequence"/>
</dbReference>
<evidence type="ECO:0000313" key="1">
    <source>
        <dbReference type="EMBL" id="KTC71323.1"/>
    </source>
</evidence>
<comment type="caution">
    <text evidence="1">The sequence shown here is derived from an EMBL/GenBank/DDBJ whole genome shotgun (WGS) entry which is preliminary data.</text>
</comment>
<reference evidence="1 2" key="1">
    <citation type="submission" date="2015-11" db="EMBL/GenBank/DDBJ databases">
        <title>Genomic analysis of 38 Legionella species identifies large and diverse effector repertoires.</title>
        <authorList>
            <person name="Burstein D."/>
            <person name="Amaro F."/>
            <person name="Zusman T."/>
            <person name="Lifshitz Z."/>
            <person name="Cohen O."/>
            <person name="Gilbert J.A."/>
            <person name="Pupko T."/>
            <person name="Shuman H.A."/>
            <person name="Segal G."/>
        </authorList>
    </citation>
    <scope>NUCLEOTIDE SEQUENCE [LARGE SCALE GENOMIC DNA]</scope>
    <source>
        <strain evidence="1 2">WIGA</strain>
    </source>
</reference>
<proteinExistence type="predicted"/>
<sequence>MTKHSPPVRHDLPRAQILAERAFASIERFLHIEAVKWYCPSYRSSYRIDMG</sequence>
<gene>
    <name evidence="1" type="ORF">Lboz_2900</name>
</gene>
<dbReference type="STRING" id="447.Lboz_2900"/>
<dbReference type="EMBL" id="LNXU01000032">
    <property type="protein sequence ID" value="KTC71323.1"/>
    <property type="molecule type" value="Genomic_DNA"/>
</dbReference>
<keyword evidence="2" id="KW-1185">Reference proteome</keyword>